<dbReference type="SMART" id="SM00850">
    <property type="entry name" value="LytTR"/>
    <property type="match status" value="1"/>
</dbReference>
<dbReference type="RefSeq" id="WP_029941179.1">
    <property type="nucleotide sequence ID" value="NZ_BSOO01000009.1"/>
</dbReference>
<dbReference type="InterPro" id="IPR007492">
    <property type="entry name" value="LytTR_DNA-bd_dom"/>
</dbReference>
<keyword evidence="1" id="KW-0472">Membrane</keyword>
<protein>
    <submittedName>
        <fullName evidence="3">LytTr DNA-binding domain protein</fullName>
    </submittedName>
</protein>
<accession>A0ABQ5Z3T9</accession>
<comment type="caution">
    <text evidence="3">The sequence shown here is derived from an EMBL/GenBank/DDBJ whole genome shotgun (WGS) entry which is preliminary data.</text>
</comment>
<keyword evidence="1" id="KW-1133">Transmembrane helix</keyword>
<gene>
    <name evidence="3" type="ORF">GCM10007925_11710</name>
</gene>
<feature type="domain" description="HTH LytTR-type" evidence="2">
    <location>
        <begin position="175"/>
        <end position="260"/>
    </location>
</feature>
<dbReference type="PROSITE" id="PS50930">
    <property type="entry name" value="HTH_LYTTR"/>
    <property type="match status" value="1"/>
</dbReference>
<sequence length="260" mass="27968">MNRSGGAKGWLREGLVSLAVVALVGLVLAALGPFGSFANGSFVDRLGYWLAAVLVGFCVFRPIVFLADWAVRSLDLPRAGALVAAVLVAALPGTLAIAWLNGALRGGMPPLGGLAPLYLNVAIVGALVTGLFVALEKRPVVLPAEPSPQPPIAPVSRPAFLDRLPPDWRGELRALEMEDHYVRAHGPQGRSHLLLMRMADAERELSGVEGERVHRSWWIARAAVEGVRRDGRRLFLRLGGGLEAPVSRDRVPALRQRGWL</sequence>
<dbReference type="Proteomes" id="UP001156703">
    <property type="component" value="Unassembled WGS sequence"/>
</dbReference>
<dbReference type="GO" id="GO:0003677">
    <property type="term" value="F:DNA binding"/>
    <property type="evidence" value="ECO:0007669"/>
    <property type="project" value="UniProtKB-KW"/>
</dbReference>
<reference evidence="4" key="1">
    <citation type="journal article" date="2019" name="Int. J. Syst. Evol. Microbiol.">
        <title>The Global Catalogue of Microorganisms (GCM) 10K type strain sequencing project: providing services to taxonomists for standard genome sequencing and annotation.</title>
        <authorList>
            <consortium name="The Broad Institute Genomics Platform"/>
            <consortium name="The Broad Institute Genome Sequencing Center for Infectious Disease"/>
            <person name="Wu L."/>
            <person name="Ma J."/>
        </authorList>
    </citation>
    <scope>NUCLEOTIDE SEQUENCE [LARGE SCALE GENOMIC DNA]</scope>
    <source>
        <strain evidence="4">NBRC 102146</strain>
    </source>
</reference>
<dbReference type="Gene3D" id="2.40.50.1020">
    <property type="entry name" value="LytTr DNA-binding domain"/>
    <property type="match status" value="1"/>
</dbReference>
<dbReference type="Pfam" id="PF04397">
    <property type="entry name" value="LytTR"/>
    <property type="match status" value="1"/>
</dbReference>
<feature type="transmembrane region" description="Helical" evidence="1">
    <location>
        <begin position="46"/>
        <end position="67"/>
    </location>
</feature>
<dbReference type="EMBL" id="BSOO01000009">
    <property type="protein sequence ID" value="GLR47459.1"/>
    <property type="molecule type" value="Genomic_DNA"/>
</dbReference>
<proteinExistence type="predicted"/>
<keyword evidence="1" id="KW-0812">Transmembrane</keyword>
<feature type="transmembrane region" description="Helical" evidence="1">
    <location>
        <begin position="79"/>
        <end position="100"/>
    </location>
</feature>
<evidence type="ECO:0000259" key="2">
    <source>
        <dbReference type="PROSITE" id="PS50930"/>
    </source>
</evidence>
<evidence type="ECO:0000313" key="4">
    <source>
        <dbReference type="Proteomes" id="UP001156703"/>
    </source>
</evidence>
<keyword evidence="3" id="KW-0238">DNA-binding</keyword>
<feature type="transmembrane region" description="Helical" evidence="1">
    <location>
        <begin position="15"/>
        <end position="34"/>
    </location>
</feature>
<keyword evidence="4" id="KW-1185">Reference proteome</keyword>
<feature type="transmembrane region" description="Helical" evidence="1">
    <location>
        <begin position="115"/>
        <end position="135"/>
    </location>
</feature>
<name>A0ABQ5Z3T9_9SPHN</name>
<evidence type="ECO:0000313" key="3">
    <source>
        <dbReference type="EMBL" id="GLR47459.1"/>
    </source>
</evidence>
<organism evidence="3 4">
    <name type="scientific">Sphingomonas astaxanthinifaciens DSM 22298</name>
    <dbReference type="NCBI Taxonomy" id="1123267"/>
    <lineage>
        <taxon>Bacteria</taxon>
        <taxon>Pseudomonadati</taxon>
        <taxon>Pseudomonadota</taxon>
        <taxon>Alphaproteobacteria</taxon>
        <taxon>Sphingomonadales</taxon>
        <taxon>Sphingomonadaceae</taxon>
        <taxon>Sphingomonas</taxon>
    </lineage>
</organism>
<evidence type="ECO:0000256" key="1">
    <source>
        <dbReference type="SAM" id="Phobius"/>
    </source>
</evidence>